<accession>A0A9X8N545</accession>
<dbReference type="EMBL" id="FRBK01000017">
    <property type="protein sequence ID" value="SHN01415.1"/>
    <property type="molecule type" value="Genomic_DNA"/>
</dbReference>
<comment type="caution">
    <text evidence="4">The sequence shown here is derived from an EMBL/GenBank/DDBJ whole genome shotgun (WGS) entry which is preliminary data.</text>
</comment>
<feature type="compositionally biased region" description="Basic and acidic residues" evidence="2">
    <location>
        <begin position="469"/>
        <end position="486"/>
    </location>
</feature>
<feature type="compositionally biased region" description="Gly residues" evidence="2">
    <location>
        <begin position="27"/>
        <end position="72"/>
    </location>
</feature>
<keyword evidence="1" id="KW-0175">Coiled coil</keyword>
<dbReference type="Gene3D" id="1.20.1260.20">
    <property type="entry name" value="PPE superfamily"/>
    <property type="match status" value="1"/>
</dbReference>
<feature type="coiled-coil region" evidence="1">
    <location>
        <begin position="301"/>
        <end position="331"/>
    </location>
</feature>
<evidence type="ECO:0000313" key="4">
    <source>
        <dbReference type="EMBL" id="SHN01415.1"/>
    </source>
</evidence>
<dbReference type="AlphaFoldDB" id="A0A9X8N545"/>
<dbReference type="RefSeq" id="WP_073447775.1">
    <property type="nucleotide sequence ID" value="NZ_FRBK01000017.1"/>
</dbReference>
<proteinExistence type="predicted"/>
<reference evidence="5" key="1">
    <citation type="submission" date="2016-11" db="EMBL/GenBank/DDBJ databases">
        <authorList>
            <person name="Jaros S."/>
            <person name="Januszkiewicz K."/>
            <person name="Wedrychowicz H."/>
        </authorList>
    </citation>
    <scope>NUCLEOTIDE SEQUENCE [LARGE SCALE GENOMIC DNA]</scope>
    <source>
        <strain evidence="5">CGMCC 4.3555</strain>
    </source>
</reference>
<evidence type="ECO:0000256" key="2">
    <source>
        <dbReference type="SAM" id="MobiDB-lite"/>
    </source>
</evidence>
<evidence type="ECO:0000313" key="5">
    <source>
        <dbReference type="Proteomes" id="UP000184388"/>
    </source>
</evidence>
<gene>
    <name evidence="4" type="ORF">SAMN05216268_117190</name>
</gene>
<evidence type="ECO:0000259" key="3">
    <source>
        <dbReference type="Pfam" id="PF25547"/>
    </source>
</evidence>
<feature type="region of interest" description="Disordered" evidence="2">
    <location>
        <begin position="1"/>
        <end position="107"/>
    </location>
</feature>
<feature type="region of interest" description="Disordered" evidence="2">
    <location>
        <begin position="462"/>
        <end position="486"/>
    </location>
</feature>
<sequence>MDGLKEAGKSAGSKFGEHAGEWAGKKVFGGGEGEGGEKGGAGSGGGESGAGGENGAGAGGESGAGSGGGESGAPGQWSTMPAPAPPGGPGGMYGTPGGSGGGYPGATTGLVPAGDAYGWIRKPNPAPMAPLPEAAHPSRGGIGGMLDEAVEWALEKSGMLKVLEKVTGDLAQLNAAADAWQNQAKAVQLVAEELRTSANPLSRQWEGQASGAFSGHMGDVVEALDSTAEGMSQTAKIINSAAQECAQAEGMIIEIISEAIEALIASLAAEAVIAVLTAGIGLIADALITEAEIAVFVARVAKVSEELATKLEELLKALKELGSAVKAVKNIRTAKNALSGIKKVEKAVEGVREFGKGGEGLGKVGKDIFQNRSLAGAEERLIDAGLRQGVKSADSFVTGKIREGVESGVKSGLGMDEDDPVTFAEDRSGKGFGKAAGQSAWGAAKEGLMSDTNKEAVKQEILHDTGLSEEPKPYRVDRSKIDTPFG</sequence>
<feature type="domain" description="Outer membrane channel protein CpnT-like N-terminal" evidence="3">
    <location>
        <begin position="172"/>
        <end position="278"/>
    </location>
</feature>
<protein>
    <submittedName>
        <fullName evidence="4">WXG100 family type VII secretion target</fullName>
    </submittedName>
</protein>
<feature type="compositionally biased region" description="Basic and acidic residues" evidence="2">
    <location>
        <begin position="15"/>
        <end position="24"/>
    </location>
</feature>
<name>A0A9X8N545_9ACTN</name>
<feature type="coiled-coil region" evidence="1">
    <location>
        <begin position="163"/>
        <end position="190"/>
    </location>
</feature>
<dbReference type="SUPFAM" id="SSF140453">
    <property type="entry name" value="EsxAB dimer-like"/>
    <property type="match status" value="1"/>
</dbReference>
<dbReference type="InterPro" id="IPR036689">
    <property type="entry name" value="ESAT-6-like_sf"/>
</dbReference>
<dbReference type="InterPro" id="IPR038332">
    <property type="entry name" value="PPE_sf"/>
</dbReference>
<dbReference type="Pfam" id="PF25547">
    <property type="entry name" value="WXG100_2"/>
    <property type="match status" value="1"/>
</dbReference>
<feature type="compositionally biased region" description="Gly residues" evidence="2">
    <location>
        <begin position="89"/>
        <end position="104"/>
    </location>
</feature>
<organism evidence="4 5">
    <name type="scientific">Streptomyces yunnanensis</name>
    <dbReference type="NCBI Taxonomy" id="156453"/>
    <lineage>
        <taxon>Bacteria</taxon>
        <taxon>Bacillati</taxon>
        <taxon>Actinomycetota</taxon>
        <taxon>Actinomycetes</taxon>
        <taxon>Kitasatosporales</taxon>
        <taxon>Streptomycetaceae</taxon>
        <taxon>Streptomyces</taxon>
    </lineage>
</organism>
<dbReference type="InterPro" id="IPR057746">
    <property type="entry name" value="CpnT-like_N"/>
</dbReference>
<dbReference type="Proteomes" id="UP000184388">
    <property type="component" value="Unassembled WGS sequence"/>
</dbReference>
<evidence type="ECO:0000256" key="1">
    <source>
        <dbReference type="SAM" id="Coils"/>
    </source>
</evidence>